<proteinExistence type="predicted"/>
<gene>
    <name evidence="1" type="ORF">ONZ43_g4047</name>
</gene>
<protein>
    <submittedName>
        <fullName evidence="1">Uncharacterized protein</fullName>
    </submittedName>
</protein>
<keyword evidence="2" id="KW-1185">Reference proteome</keyword>
<name>A0ACC2ISU5_9PEZI</name>
<dbReference type="Proteomes" id="UP001153334">
    <property type="component" value="Unassembled WGS sequence"/>
</dbReference>
<evidence type="ECO:0000313" key="1">
    <source>
        <dbReference type="EMBL" id="KAJ8118164.1"/>
    </source>
</evidence>
<organism evidence="1 2">
    <name type="scientific">Nemania bipapillata</name>
    <dbReference type="NCBI Taxonomy" id="110536"/>
    <lineage>
        <taxon>Eukaryota</taxon>
        <taxon>Fungi</taxon>
        <taxon>Dikarya</taxon>
        <taxon>Ascomycota</taxon>
        <taxon>Pezizomycotina</taxon>
        <taxon>Sordariomycetes</taxon>
        <taxon>Xylariomycetidae</taxon>
        <taxon>Xylariales</taxon>
        <taxon>Xylariaceae</taxon>
        <taxon>Nemania</taxon>
    </lineage>
</organism>
<sequence length="147" mass="16181">MALAAAGGAIAGDLTPSWKKLTYSLGLMELNLNTDRARVDNYYSQAAHKGVDGNPLNGTQKAVADALFERVMAANQMHIQAMNDLRGYLYWPEDDPVTYYGADNRLVRTIDFHLPEGFLDTQGVFDDKDGHRPISDIPGCSTCPSTW</sequence>
<comment type="caution">
    <text evidence="1">The sequence shown here is derived from an EMBL/GenBank/DDBJ whole genome shotgun (WGS) entry which is preliminary data.</text>
</comment>
<evidence type="ECO:0000313" key="2">
    <source>
        <dbReference type="Proteomes" id="UP001153334"/>
    </source>
</evidence>
<dbReference type="EMBL" id="JAPESX010001032">
    <property type="protein sequence ID" value="KAJ8118164.1"/>
    <property type="molecule type" value="Genomic_DNA"/>
</dbReference>
<reference evidence="1" key="1">
    <citation type="submission" date="2022-11" db="EMBL/GenBank/DDBJ databases">
        <title>Genome Sequence of Nemania bipapillata.</title>
        <authorList>
            <person name="Buettner E."/>
        </authorList>
    </citation>
    <scope>NUCLEOTIDE SEQUENCE</scope>
    <source>
        <strain evidence="1">CP14</strain>
    </source>
</reference>
<accession>A0ACC2ISU5</accession>